<keyword evidence="3" id="KW-0285">Flavoprotein</keyword>
<comment type="similarity">
    <text evidence="2">Belongs to the FAD-dependent oxidoreductase family.</text>
</comment>
<evidence type="ECO:0000313" key="7">
    <source>
        <dbReference type="Proteomes" id="UP000199403"/>
    </source>
</evidence>
<dbReference type="Gene3D" id="3.50.50.100">
    <property type="match status" value="1"/>
</dbReference>
<dbReference type="InterPro" id="IPR036188">
    <property type="entry name" value="FAD/NAD-bd_sf"/>
</dbReference>
<evidence type="ECO:0000256" key="4">
    <source>
        <dbReference type="ARBA" id="ARBA00022827"/>
    </source>
</evidence>
<protein>
    <submittedName>
        <fullName evidence="6">NADPH-dependent 2,4-dienoyl-CoA reductase, sulfur reductase</fullName>
    </submittedName>
</protein>
<dbReference type="PANTHER" id="PTHR43429:SF3">
    <property type="entry name" value="NITRITE REDUCTASE [NAD(P)H]"/>
    <property type="match status" value="1"/>
</dbReference>
<dbReference type="STRING" id="1416801.SAMN05192553_1134"/>
<keyword evidence="7" id="KW-1185">Reference proteome</keyword>
<keyword evidence="4" id="KW-0274">FAD</keyword>
<dbReference type="RefSeq" id="WP_092178721.1">
    <property type="nucleotide sequence ID" value="NZ_FNZH01000013.1"/>
</dbReference>
<dbReference type="Pfam" id="PF07992">
    <property type="entry name" value="Pyr_redox_2"/>
    <property type="match status" value="1"/>
</dbReference>
<dbReference type="SUPFAM" id="SSF51905">
    <property type="entry name" value="FAD/NAD(P)-binding domain"/>
    <property type="match status" value="2"/>
</dbReference>
<dbReference type="OrthoDB" id="839733at2"/>
<sequence>MVNSSEKKGKKNLVLIGVGFSGLELIRNWLSKPGMGSVTIIAECAADFFYFDALCSLKNVRNSFDGERIPDTGRCRLLVAGVQRIDVSRKRIFLPDEKLNYDFLVLVNECRPKILAHKKGRGLPCLAGRNSFESLIRKQFKQVVVRGNGFVALALAEHLIEKGMELTLVCGENSLVNPGFPMEEACLVAKKLRTKGIRLFFSREIEMFRMGPDGEITGVELNDGVQLPCQLVIHENGSFGAFSHLANPPLHSLKPMLAGVSESESDDQVYTLGVNLYSGEAVFGDFSYPSLSDQGLQLARKIIGPDVVSGPSSEFGAYHRLAGLDWFTYGDLSTFCGNNSHNFYWEHPNGSISFRLVFDKHHFFVQALGMLGISFDPQFVAHAFRQKQHASDFINGLVAGMPAGEKNRELIPLIGRAFSVEFEGLKNANRPSLLSRILEKFR</sequence>
<evidence type="ECO:0000259" key="5">
    <source>
        <dbReference type="Pfam" id="PF07992"/>
    </source>
</evidence>
<evidence type="ECO:0000256" key="3">
    <source>
        <dbReference type="ARBA" id="ARBA00022630"/>
    </source>
</evidence>
<dbReference type="GO" id="GO:0016491">
    <property type="term" value="F:oxidoreductase activity"/>
    <property type="evidence" value="ECO:0007669"/>
    <property type="project" value="InterPro"/>
</dbReference>
<organism evidence="6 7">
    <name type="scientific">Cyclobacterium xiamenense</name>
    <dbReference type="NCBI Taxonomy" id="1297121"/>
    <lineage>
        <taxon>Bacteria</taxon>
        <taxon>Pseudomonadati</taxon>
        <taxon>Bacteroidota</taxon>
        <taxon>Cytophagia</taxon>
        <taxon>Cytophagales</taxon>
        <taxon>Cyclobacteriaceae</taxon>
        <taxon>Cyclobacterium</taxon>
    </lineage>
</organism>
<accession>A0A1H7BUM0</accession>
<dbReference type="InterPro" id="IPR023753">
    <property type="entry name" value="FAD/NAD-binding_dom"/>
</dbReference>
<evidence type="ECO:0000256" key="2">
    <source>
        <dbReference type="ARBA" id="ARBA00006442"/>
    </source>
</evidence>
<comment type="cofactor">
    <cofactor evidence="1">
        <name>FAD</name>
        <dbReference type="ChEBI" id="CHEBI:57692"/>
    </cofactor>
</comment>
<gene>
    <name evidence="6" type="ORF">SAMN05192553_1134</name>
</gene>
<dbReference type="EMBL" id="FNZH01000013">
    <property type="protein sequence ID" value="SEJ78372.1"/>
    <property type="molecule type" value="Genomic_DNA"/>
</dbReference>
<evidence type="ECO:0000313" key="6">
    <source>
        <dbReference type="EMBL" id="SEJ78372.1"/>
    </source>
</evidence>
<dbReference type="AlphaFoldDB" id="A0A1H7BUM0"/>
<reference evidence="7" key="1">
    <citation type="submission" date="2016-10" db="EMBL/GenBank/DDBJ databases">
        <authorList>
            <person name="Varghese N."/>
            <person name="Submissions S."/>
        </authorList>
    </citation>
    <scope>NUCLEOTIDE SEQUENCE [LARGE SCALE GENOMIC DNA]</scope>
    <source>
        <strain evidence="7">IBRC-M 10761</strain>
    </source>
</reference>
<name>A0A1H7BUM0_9BACT</name>
<dbReference type="Gene3D" id="3.50.50.60">
    <property type="entry name" value="FAD/NAD(P)-binding domain"/>
    <property type="match status" value="1"/>
</dbReference>
<dbReference type="InterPro" id="IPR050260">
    <property type="entry name" value="FAD-bd_OxRdtase"/>
</dbReference>
<dbReference type="Proteomes" id="UP000199403">
    <property type="component" value="Unassembled WGS sequence"/>
</dbReference>
<proteinExistence type="inferred from homology"/>
<feature type="domain" description="FAD/NAD(P)-binding" evidence="5">
    <location>
        <begin position="12"/>
        <end position="234"/>
    </location>
</feature>
<dbReference type="PANTHER" id="PTHR43429">
    <property type="entry name" value="PYRIDINE NUCLEOTIDE-DISULFIDE OXIDOREDUCTASE DOMAIN-CONTAINING"/>
    <property type="match status" value="1"/>
</dbReference>
<evidence type="ECO:0000256" key="1">
    <source>
        <dbReference type="ARBA" id="ARBA00001974"/>
    </source>
</evidence>